<name>A0ACB9C2A6_ARCLA</name>
<dbReference type="Proteomes" id="UP001055879">
    <property type="component" value="Linkage Group LG05"/>
</dbReference>
<keyword evidence="2" id="KW-1185">Reference proteome</keyword>
<evidence type="ECO:0000313" key="2">
    <source>
        <dbReference type="Proteomes" id="UP001055879"/>
    </source>
</evidence>
<comment type="caution">
    <text evidence="1">The sequence shown here is derived from an EMBL/GenBank/DDBJ whole genome shotgun (WGS) entry which is preliminary data.</text>
</comment>
<dbReference type="EMBL" id="CM042051">
    <property type="protein sequence ID" value="KAI3728328.1"/>
    <property type="molecule type" value="Genomic_DNA"/>
</dbReference>
<proteinExistence type="predicted"/>
<accession>A0ACB9C2A6</accession>
<sequence>MLKRVLLFPAAFLINNGGRIFLDGCFLRIHNYSFYEEFAEADDTVDCGNKTMTGVFQDSVRHAVWNDVMYAPSNNHYFAQEPAGTENESAAYVLADCWDTLNESSCMECLERASASILRCLPSSEGRALYTGCFLRYSNTNFLNLDPTPGDGGGNLKNSFYVT</sequence>
<reference evidence="2" key="1">
    <citation type="journal article" date="2022" name="Mol. Ecol. Resour.">
        <title>The genomes of chicory, endive, great burdock and yacon provide insights into Asteraceae palaeo-polyploidization history and plant inulin production.</title>
        <authorList>
            <person name="Fan W."/>
            <person name="Wang S."/>
            <person name="Wang H."/>
            <person name="Wang A."/>
            <person name="Jiang F."/>
            <person name="Liu H."/>
            <person name="Zhao H."/>
            <person name="Xu D."/>
            <person name="Zhang Y."/>
        </authorList>
    </citation>
    <scope>NUCLEOTIDE SEQUENCE [LARGE SCALE GENOMIC DNA]</scope>
    <source>
        <strain evidence="2">cv. Niubang</strain>
    </source>
</reference>
<protein>
    <submittedName>
        <fullName evidence="1">Uncharacterized protein</fullName>
    </submittedName>
</protein>
<organism evidence="1 2">
    <name type="scientific">Arctium lappa</name>
    <name type="common">Greater burdock</name>
    <name type="synonym">Lappa major</name>
    <dbReference type="NCBI Taxonomy" id="4217"/>
    <lineage>
        <taxon>Eukaryota</taxon>
        <taxon>Viridiplantae</taxon>
        <taxon>Streptophyta</taxon>
        <taxon>Embryophyta</taxon>
        <taxon>Tracheophyta</taxon>
        <taxon>Spermatophyta</taxon>
        <taxon>Magnoliopsida</taxon>
        <taxon>eudicotyledons</taxon>
        <taxon>Gunneridae</taxon>
        <taxon>Pentapetalae</taxon>
        <taxon>asterids</taxon>
        <taxon>campanulids</taxon>
        <taxon>Asterales</taxon>
        <taxon>Asteraceae</taxon>
        <taxon>Carduoideae</taxon>
        <taxon>Cardueae</taxon>
        <taxon>Arctiinae</taxon>
        <taxon>Arctium</taxon>
    </lineage>
</organism>
<reference evidence="1 2" key="2">
    <citation type="journal article" date="2022" name="Mol. Ecol. Resour.">
        <title>The genomes of chicory, endive, great burdock and yacon provide insights into Asteraceae paleo-polyploidization history and plant inulin production.</title>
        <authorList>
            <person name="Fan W."/>
            <person name="Wang S."/>
            <person name="Wang H."/>
            <person name="Wang A."/>
            <person name="Jiang F."/>
            <person name="Liu H."/>
            <person name="Zhao H."/>
            <person name="Xu D."/>
            <person name="Zhang Y."/>
        </authorList>
    </citation>
    <scope>NUCLEOTIDE SEQUENCE [LARGE SCALE GENOMIC DNA]</scope>
    <source>
        <strain evidence="2">cv. Niubang</strain>
    </source>
</reference>
<gene>
    <name evidence="1" type="ORF">L6452_16962</name>
</gene>
<evidence type="ECO:0000313" key="1">
    <source>
        <dbReference type="EMBL" id="KAI3728328.1"/>
    </source>
</evidence>